<organism evidence="3 4">
    <name type="scientific">Enterococcus villorum</name>
    <dbReference type="NCBI Taxonomy" id="112904"/>
    <lineage>
        <taxon>Bacteria</taxon>
        <taxon>Bacillati</taxon>
        <taxon>Bacillota</taxon>
        <taxon>Bacilli</taxon>
        <taxon>Lactobacillales</taxon>
        <taxon>Enterococcaceae</taxon>
        <taxon>Enterococcus</taxon>
    </lineage>
</organism>
<proteinExistence type="predicted"/>
<dbReference type="InterPro" id="IPR027954">
    <property type="entry name" value="Transcobalamin-like_C"/>
</dbReference>
<dbReference type="Pfam" id="PF14478">
    <property type="entry name" value="DUF4430"/>
    <property type="match status" value="1"/>
</dbReference>
<evidence type="ECO:0000259" key="2">
    <source>
        <dbReference type="Pfam" id="PF14478"/>
    </source>
</evidence>
<sequence>MKKVVLFLVTIISLFVVSGCQSPTATEQSSTYSQTKTEKVTIILAQEGKELTKKTVDYQPKQTLLQLLKQQFTVEEDNGFITAIDHHTQDKDKGIYWTFTINGYMAEKGANEIKLANNDKVVFNLAPFK</sequence>
<reference evidence="3 4" key="1">
    <citation type="journal article" date="2017" name="BMC Microbiol.">
        <title>Comparative genomics of Enterococcus spp. isolated from bovine feces.</title>
        <authorList>
            <person name="Beukers A.G."/>
            <person name="Zaheer R."/>
            <person name="Goji N."/>
            <person name="Amoako K.K."/>
            <person name="Chaves A.V."/>
            <person name="Ward M.P."/>
            <person name="McAllister T.A."/>
        </authorList>
    </citation>
    <scope>NUCLEOTIDE SEQUENCE [LARGE SCALE GENOMIC DNA]</scope>
    <source>
        <strain evidence="3 4">F1129D 143</strain>
    </source>
</reference>
<dbReference type="EMBL" id="MJEA01000001">
    <property type="protein sequence ID" value="OQO71331.1"/>
    <property type="molecule type" value="Genomic_DNA"/>
</dbReference>
<dbReference type="Gene3D" id="2.170.130.30">
    <property type="match status" value="1"/>
</dbReference>
<dbReference type="PROSITE" id="PS51257">
    <property type="entry name" value="PROKAR_LIPOPROTEIN"/>
    <property type="match status" value="1"/>
</dbReference>
<keyword evidence="1" id="KW-0732">Signal</keyword>
<name>A0A1V8YFF1_9ENTE</name>
<evidence type="ECO:0000313" key="4">
    <source>
        <dbReference type="Proteomes" id="UP000192477"/>
    </source>
</evidence>
<dbReference type="Proteomes" id="UP000192477">
    <property type="component" value="Unassembled WGS sequence"/>
</dbReference>
<evidence type="ECO:0000256" key="1">
    <source>
        <dbReference type="SAM" id="SignalP"/>
    </source>
</evidence>
<dbReference type="OrthoDB" id="2870483at2"/>
<feature type="chain" id="PRO_5038508049" evidence="1">
    <location>
        <begin position="19"/>
        <end position="129"/>
    </location>
</feature>
<feature type="domain" description="Transcobalamin-like C-terminal" evidence="2">
    <location>
        <begin position="62"/>
        <end position="125"/>
    </location>
</feature>
<dbReference type="AlphaFoldDB" id="A0A1V8YFF1"/>
<accession>A0A1V8YFF1</accession>
<evidence type="ECO:0000313" key="3">
    <source>
        <dbReference type="EMBL" id="OQO71331.1"/>
    </source>
</evidence>
<feature type="signal peptide" evidence="1">
    <location>
        <begin position="1"/>
        <end position="18"/>
    </location>
</feature>
<dbReference type="RefSeq" id="WP_081181353.1">
    <property type="nucleotide sequence ID" value="NZ_MJEB01000007.1"/>
</dbReference>
<protein>
    <submittedName>
        <fullName evidence="3">Cobalamin ECF transporter</fullName>
    </submittedName>
</protein>
<comment type="caution">
    <text evidence="3">The sequence shown here is derived from an EMBL/GenBank/DDBJ whole genome shotgun (WGS) entry which is preliminary data.</text>
</comment>
<gene>
    <name evidence="3" type="ORF">BH747_00425</name>
</gene>
<dbReference type="STRING" id="112904.BH747_00425"/>